<dbReference type="NCBIfam" id="TIGR01038">
    <property type="entry name" value="uL22_arch_euk"/>
    <property type="match status" value="1"/>
</dbReference>
<dbReference type="PROSITE" id="PS00464">
    <property type="entry name" value="RIBOSOMAL_L22"/>
    <property type="match status" value="1"/>
</dbReference>
<dbReference type="Proteomes" id="UP000324585">
    <property type="component" value="Unassembled WGS sequence"/>
</dbReference>
<proteinExistence type="inferred from homology"/>
<dbReference type="PANTHER" id="PTHR11593">
    <property type="entry name" value="60S RIBOSOMAL PROTEIN L17"/>
    <property type="match status" value="1"/>
</dbReference>
<evidence type="ECO:0000313" key="6">
    <source>
        <dbReference type="EMBL" id="KAA8499482.1"/>
    </source>
</evidence>
<name>A0A5J4Z8V1_PORPP</name>
<dbReference type="PANTHER" id="PTHR11593:SF10">
    <property type="entry name" value="60S RIBOSOMAL PROTEIN L17"/>
    <property type="match status" value="1"/>
</dbReference>
<evidence type="ECO:0000313" key="7">
    <source>
        <dbReference type="Proteomes" id="UP000324585"/>
    </source>
</evidence>
<dbReference type="GO" id="GO:0022625">
    <property type="term" value="C:cytosolic large ribosomal subunit"/>
    <property type="evidence" value="ECO:0007669"/>
    <property type="project" value="TreeGrafter"/>
</dbReference>
<feature type="region of interest" description="Disordered" evidence="5">
    <location>
        <begin position="165"/>
        <end position="186"/>
    </location>
</feature>
<dbReference type="CDD" id="cd00336">
    <property type="entry name" value="Ribosomal_L22"/>
    <property type="match status" value="1"/>
</dbReference>
<evidence type="ECO:0000256" key="3">
    <source>
        <dbReference type="ARBA" id="ARBA00023274"/>
    </source>
</evidence>
<protein>
    <submittedName>
        <fullName evidence="6">60S ribosomal protein L17</fullName>
    </submittedName>
</protein>
<dbReference type="SUPFAM" id="SSF54843">
    <property type="entry name" value="Ribosomal protein L22"/>
    <property type="match status" value="1"/>
</dbReference>
<dbReference type="EMBL" id="VRMN01000001">
    <property type="protein sequence ID" value="KAA8499482.1"/>
    <property type="molecule type" value="Genomic_DNA"/>
</dbReference>
<dbReference type="InterPro" id="IPR018260">
    <property type="entry name" value="Ribosomal_uL22_CS"/>
</dbReference>
<dbReference type="InterPro" id="IPR036394">
    <property type="entry name" value="Ribosomal_uL22_sf"/>
</dbReference>
<evidence type="ECO:0000256" key="1">
    <source>
        <dbReference type="ARBA" id="ARBA00009451"/>
    </source>
</evidence>
<evidence type="ECO:0000256" key="4">
    <source>
        <dbReference type="RuleBase" id="RU004005"/>
    </source>
</evidence>
<gene>
    <name evidence="6" type="ORF">FVE85_7067</name>
</gene>
<dbReference type="Pfam" id="PF00237">
    <property type="entry name" value="Ribosomal_L22"/>
    <property type="match status" value="1"/>
</dbReference>
<dbReference type="AlphaFoldDB" id="A0A5J4Z8V1"/>
<dbReference type="GO" id="GO:0002181">
    <property type="term" value="P:cytoplasmic translation"/>
    <property type="evidence" value="ECO:0007669"/>
    <property type="project" value="TreeGrafter"/>
</dbReference>
<dbReference type="Gene3D" id="3.90.470.10">
    <property type="entry name" value="Ribosomal protein L22/L17"/>
    <property type="match status" value="1"/>
</dbReference>
<organism evidence="6 7">
    <name type="scientific">Porphyridium purpureum</name>
    <name type="common">Red alga</name>
    <name type="synonym">Porphyridium cruentum</name>
    <dbReference type="NCBI Taxonomy" id="35688"/>
    <lineage>
        <taxon>Eukaryota</taxon>
        <taxon>Rhodophyta</taxon>
        <taxon>Bangiophyceae</taxon>
        <taxon>Porphyridiales</taxon>
        <taxon>Porphyridiaceae</taxon>
        <taxon>Porphyridium</taxon>
    </lineage>
</organism>
<sequence>MVRYSRTLEVPHAKARGSDFRVHFKNTRETAFAIRGMTVERARKYLNNVIEKKEIIPFVRYRYGVGRKAQLKNLKIKSSVGRWPKKSAEFLLGMLTNVESNAEDEGLETENLVITHIQVNRAMCGRRRTYRAHGRINAYMSHPCHIELMVEPQASKVEKAAEEEGAAVVKSSRKLRAPRLKSGATA</sequence>
<dbReference type="InterPro" id="IPR001063">
    <property type="entry name" value="Ribosomal_uL22"/>
</dbReference>
<dbReference type="GO" id="GO:0003735">
    <property type="term" value="F:structural constituent of ribosome"/>
    <property type="evidence" value="ECO:0007669"/>
    <property type="project" value="InterPro"/>
</dbReference>
<evidence type="ECO:0000256" key="5">
    <source>
        <dbReference type="SAM" id="MobiDB-lite"/>
    </source>
</evidence>
<keyword evidence="2 4" id="KW-0689">Ribosomal protein</keyword>
<keyword evidence="3 4" id="KW-0687">Ribonucleoprotein</keyword>
<reference evidence="7" key="1">
    <citation type="journal article" date="2019" name="Nat. Commun.">
        <title>Expansion of phycobilisome linker gene families in mesophilic red algae.</title>
        <authorList>
            <person name="Lee J."/>
            <person name="Kim D."/>
            <person name="Bhattacharya D."/>
            <person name="Yoon H.S."/>
        </authorList>
    </citation>
    <scope>NUCLEOTIDE SEQUENCE [LARGE SCALE GENOMIC DNA]</scope>
    <source>
        <strain evidence="7">CCMP 1328</strain>
    </source>
</reference>
<accession>A0A5J4Z8V1</accession>
<dbReference type="OMA" id="NTYETAR"/>
<comment type="similarity">
    <text evidence="1 4">Belongs to the universal ribosomal protein uL22 family.</text>
</comment>
<comment type="caution">
    <text evidence="6">The sequence shown here is derived from an EMBL/GenBank/DDBJ whole genome shotgun (WGS) entry which is preliminary data.</text>
</comment>
<evidence type="ECO:0000256" key="2">
    <source>
        <dbReference type="ARBA" id="ARBA00022980"/>
    </source>
</evidence>
<dbReference type="OrthoDB" id="10254664at2759"/>
<dbReference type="InterPro" id="IPR005721">
    <property type="entry name" value="Ribosomal_uL22_euk/arc"/>
</dbReference>
<keyword evidence="7" id="KW-1185">Reference proteome</keyword>